<accession>G8ZYT2</accession>
<dbReference type="GO" id="GO:0005634">
    <property type="term" value="C:nucleus"/>
    <property type="evidence" value="ECO:0007669"/>
    <property type="project" value="TreeGrafter"/>
</dbReference>
<keyword evidence="3" id="KW-1185">Reference proteome</keyword>
<dbReference type="InParanoid" id="G8ZYT2"/>
<dbReference type="AlphaFoldDB" id="G8ZYT2"/>
<dbReference type="STRING" id="1076872.G8ZYT2"/>
<dbReference type="PROSITE" id="PS50280">
    <property type="entry name" value="SET"/>
    <property type="match status" value="1"/>
</dbReference>
<organism evidence="2 3">
    <name type="scientific">Torulaspora delbrueckii</name>
    <name type="common">Yeast</name>
    <name type="synonym">Candida colliculosa</name>
    <dbReference type="NCBI Taxonomy" id="4950"/>
    <lineage>
        <taxon>Eukaryota</taxon>
        <taxon>Fungi</taxon>
        <taxon>Dikarya</taxon>
        <taxon>Ascomycota</taxon>
        <taxon>Saccharomycotina</taxon>
        <taxon>Saccharomycetes</taxon>
        <taxon>Saccharomycetales</taxon>
        <taxon>Saccharomycetaceae</taxon>
        <taxon>Torulaspora</taxon>
    </lineage>
</organism>
<dbReference type="Proteomes" id="UP000005627">
    <property type="component" value="Chromosome 7"/>
</dbReference>
<dbReference type="RefSeq" id="XP_003682768.1">
    <property type="nucleotide sequence ID" value="XM_003682720.1"/>
</dbReference>
<dbReference type="GO" id="GO:0016279">
    <property type="term" value="F:protein-lysine N-methyltransferase activity"/>
    <property type="evidence" value="ECO:0007669"/>
    <property type="project" value="EnsemblFungi"/>
</dbReference>
<protein>
    <recommendedName>
        <fullName evidence="1">SET domain-containing protein</fullName>
    </recommendedName>
</protein>
<dbReference type="Pfam" id="PF00856">
    <property type="entry name" value="SET"/>
    <property type="match status" value="1"/>
</dbReference>
<evidence type="ECO:0000313" key="2">
    <source>
        <dbReference type="EMBL" id="CCE93557.1"/>
    </source>
</evidence>
<dbReference type="CDD" id="cd19180">
    <property type="entry name" value="SET_SpSET10-like"/>
    <property type="match status" value="1"/>
</dbReference>
<dbReference type="Gene3D" id="3.90.1410.10">
    <property type="entry name" value="set domain protein methyltransferase, domain 1"/>
    <property type="match status" value="1"/>
</dbReference>
<dbReference type="InterPro" id="IPR001214">
    <property type="entry name" value="SET_dom"/>
</dbReference>
<dbReference type="OrthoDB" id="42889at2759"/>
<dbReference type="KEGG" id="tdl:TDEL_0G01900"/>
<sequence>MTNLDQLKTCVEWCKDHGAIIDDRLEFKVTQAAGVTAIAKSVIKTTEPLISVPANLLITKELAEKEFGSASGAVSSENPNALVQLFTAKMKFDPSARPFHKPYFDILPTKLDQPYFWKLQEVELLKGTDIYLLMKQNLRKIVKEWHVLLDQLKLKPEDGELYEQSEAQDFDILKYICEYREQHKSISWKSFVGYLWATGIFTSRAFPKLILEEKCSSINEAFLYPLVDLLNHKNDTKVKWTFTNDNVCFVSQEIMKEGEEVFNNYGEKSNEDLLLSYGFVQDQNPYDLTRLTLRLTKEMIDEALNAELGFSEKNKVADDCVQFQITAVEPLPSSMVNFFGYLCKLGSEADVTLRSFLEGQDQLHSILMQKLDFFRTHSKIDSAKYKTCNSKVLQVIRKYFNSEKTLFNTSLEALQKTQKEVLTKNSSMITSFKTIFKRDKQFANSLLLTFGVTKYDDLLTKNCMKEALFLWIVRVANMDSYPQKFDFSVPQFIYDSFQEVSGSIVIERNNVSDFMDFYKKLFPGLSNKIPEVFSPGNWGIRQFIVADTVMDRLVWTRKLTQEPFFIVRVPFKL</sequence>
<dbReference type="InterPro" id="IPR046341">
    <property type="entry name" value="SET_dom_sf"/>
</dbReference>
<dbReference type="GeneID" id="11504694"/>
<dbReference type="InterPro" id="IPR044432">
    <property type="entry name" value="Set10/Efm1_SET"/>
</dbReference>
<reference evidence="2 3" key="1">
    <citation type="journal article" date="2011" name="Proc. Natl. Acad. Sci. U.S.A.">
        <title>Evolutionary erosion of yeast sex chromosomes by mating-type switching accidents.</title>
        <authorList>
            <person name="Gordon J.L."/>
            <person name="Armisen D."/>
            <person name="Proux-Wera E."/>
            <person name="Oheigeartaigh S.S."/>
            <person name="Byrne K.P."/>
            <person name="Wolfe K.H."/>
        </authorList>
    </citation>
    <scope>NUCLEOTIDE SEQUENCE [LARGE SCALE GENOMIC DNA]</scope>
    <source>
        <strain evidence="3">ATCC 10662 / CBS 1146 / NBRC 0425 / NCYC 2629 / NRRL Y-866</strain>
    </source>
</reference>
<gene>
    <name evidence="2" type="primary">TDEL0G01900</name>
    <name evidence="2" type="ORF">TDEL_0G01900</name>
</gene>
<dbReference type="FunCoup" id="G8ZYT2">
    <property type="interactions" value="314"/>
</dbReference>
<name>G8ZYT2_TORDE</name>
<proteinExistence type="predicted"/>
<dbReference type="PANTHER" id="PTHR13271">
    <property type="entry name" value="UNCHARACTERIZED PUTATIVE METHYLTRANSFERASE"/>
    <property type="match status" value="1"/>
</dbReference>
<dbReference type="EMBL" id="HE616748">
    <property type="protein sequence ID" value="CCE93557.1"/>
    <property type="molecule type" value="Genomic_DNA"/>
</dbReference>
<dbReference type="SUPFAM" id="SSF82199">
    <property type="entry name" value="SET domain"/>
    <property type="match status" value="1"/>
</dbReference>
<dbReference type="eggNOG" id="KOG1337">
    <property type="taxonomic scope" value="Eukaryota"/>
</dbReference>
<feature type="domain" description="SET" evidence="1">
    <location>
        <begin position="23"/>
        <end position="266"/>
    </location>
</feature>
<evidence type="ECO:0000259" key="1">
    <source>
        <dbReference type="PROSITE" id="PS50280"/>
    </source>
</evidence>
<dbReference type="PANTHER" id="PTHR13271:SF147">
    <property type="entry name" value="PROTEIN-LYSINE N-METHYLTRANSFERASE EFM1-RELATED"/>
    <property type="match status" value="1"/>
</dbReference>
<dbReference type="InterPro" id="IPR050600">
    <property type="entry name" value="SETD3_SETD6_MTase"/>
</dbReference>
<evidence type="ECO:0000313" key="3">
    <source>
        <dbReference type="Proteomes" id="UP000005627"/>
    </source>
</evidence>
<dbReference type="HOGENOM" id="CLU_030667_1_0_1"/>